<protein>
    <recommendedName>
        <fullName evidence="4">Cystatin domain-containing protein</fullName>
    </recommendedName>
</protein>
<dbReference type="InterPro" id="IPR046350">
    <property type="entry name" value="Cystatin_sf"/>
</dbReference>
<dbReference type="GO" id="GO:0004869">
    <property type="term" value="F:cysteine-type endopeptidase inhibitor activity"/>
    <property type="evidence" value="ECO:0007669"/>
    <property type="project" value="UniProtKB-KW"/>
</dbReference>
<feature type="domain" description="Cystatin" evidence="4">
    <location>
        <begin position="31"/>
        <end position="117"/>
    </location>
</feature>
<dbReference type="SUPFAM" id="SSF54403">
    <property type="entry name" value="Cystatin/monellin"/>
    <property type="match status" value="1"/>
</dbReference>
<feature type="chain" id="PRO_5032332277" description="Cystatin domain-containing protein" evidence="3">
    <location>
        <begin position="24"/>
        <end position="120"/>
    </location>
</feature>
<dbReference type="InterPro" id="IPR000010">
    <property type="entry name" value="Cystatin_dom"/>
</dbReference>
<dbReference type="OMA" id="EHINDAM"/>
<dbReference type="CDD" id="cd00042">
    <property type="entry name" value="CY"/>
    <property type="match status" value="1"/>
</dbReference>
<evidence type="ECO:0000256" key="3">
    <source>
        <dbReference type="SAM" id="SignalP"/>
    </source>
</evidence>
<accession>A0A835DRR8</accession>
<feature type="signal peptide" evidence="3">
    <location>
        <begin position="1"/>
        <end position="23"/>
    </location>
</feature>
<dbReference type="OrthoDB" id="2016588at2759"/>
<dbReference type="SMART" id="SM00043">
    <property type="entry name" value="CY"/>
    <property type="match status" value="1"/>
</dbReference>
<organism evidence="5 6">
    <name type="scientific">Tetracentron sinense</name>
    <name type="common">Spur-leaf</name>
    <dbReference type="NCBI Taxonomy" id="13715"/>
    <lineage>
        <taxon>Eukaryota</taxon>
        <taxon>Viridiplantae</taxon>
        <taxon>Streptophyta</taxon>
        <taxon>Embryophyta</taxon>
        <taxon>Tracheophyta</taxon>
        <taxon>Spermatophyta</taxon>
        <taxon>Magnoliopsida</taxon>
        <taxon>Trochodendrales</taxon>
        <taxon>Trochodendraceae</taxon>
        <taxon>Tetracentron</taxon>
    </lineage>
</organism>
<dbReference type="AlphaFoldDB" id="A0A835DRR8"/>
<evidence type="ECO:0000256" key="1">
    <source>
        <dbReference type="ARBA" id="ARBA00022690"/>
    </source>
</evidence>
<evidence type="ECO:0000256" key="2">
    <source>
        <dbReference type="ARBA" id="ARBA00022704"/>
    </source>
</evidence>
<evidence type="ECO:0000313" key="6">
    <source>
        <dbReference type="Proteomes" id="UP000655225"/>
    </source>
</evidence>
<proteinExistence type="predicted"/>
<reference evidence="5 6" key="1">
    <citation type="submission" date="2020-04" db="EMBL/GenBank/DDBJ databases">
        <title>Plant Genome Project.</title>
        <authorList>
            <person name="Zhang R.-G."/>
        </authorList>
    </citation>
    <scope>NUCLEOTIDE SEQUENCE [LARGE SCALE GENOMIC DNA]</scope>
    <source>
        <strain evidence="5">YNK0</strain>
        <tissue evidence="5">Leaf</tissue>
    </source>
</reference>
<comment type="caution">
    <text evidence="5">The sequence shown here is derived from an EMBL/GenBank/DDBJ whole genome shotgun (WGS) entry which is preliminary data.</text>
</comment>
<sequence>MKPYFFPLLTFYVFNLLLHGASAVRVRDASLIIGDWEPVKDVKDSHIREIGQFAVSEHNKETNNKLQFGIVVSGKFQIVSGINYRLNISAIHLSEANMYEVEVFEQEWKKIMKLTSFKQI</sequence>
<dbReference type="Proteomes" id="UP000655225">
    <property type="component" value="Unassembled WGS sequence"/>
</dbReference>
<dbReference type="EMBL" id="JABCRI010000001">
    <property type="protein sequence ID" value="KAF8414208.1"/>
    <property type="molecule type" value="Genomic_DNA"/>
</dbReference>
<dbReference type="Pfam" id="PF16845">
    <property type="entry name" value="SQAPI"/>
    <property type="match status" value="1"/>
</dbReference>
<name>A0A835DRR8_TETSI</name>
<dbReference type="PANTHER" id="PTHR47364:SF2">
    <property type="entry name" value="CYSTEINE PROTEINASE INHIBITOR 5"/>
    <property type="match status" value="1"/>
</dbReference>
<gene>
    <name evidence="5" type="ORF">HHK36_002208</name>
</gene>
<keyword evidence="3" id="KW-0732">Signal</keyword>
<dbReference type="Gene3D" id="3.10.450.10">
    <property type="match status" value="1"/>
</dbReference>
<keyword evidence="1" id="KW-0646">Protease inhibitor</keyword>
<evidence type="ECO:0000313" key="5">
    <source>
        <dbReference type="EMBL" id="KAF8414208.1"/>
    </source>
</evidence>
<dbReference type="PANTHER" id="PTHR47364">
    <property type="entry name" value="CYSTEINE PROTEINASE INHIBITOR 5"/>
    <property type="match status" value="1"/>
</dbReference>
<keyword evidence="2" id="KW-0789">Thiol protease inhibitor</keyword>
<evidence type="ECO:0000259" key="4">
    <source>
        <dbReference type="SMART" id="SM00043"/>
    </source>
</evidence>
<keyword evidence="6" id="KW-1185">Reference proteome</keyword>